<protein>
    <submittedName>
        <fullName evidence="4">Uncharacterized protein</fullName>
    </submittedName>
</protein>
<feature type="repeat" description="TPR" evidence="3">
    <location>
        <begin position="12"/>
        <end position="45"/>
    </location>
</feature>
<evidence type="ECO:0000313" key="7">
    <source>
        <dbReference type="Proteomes" id="UP000050502"/>
    </source>
</evidence>
<dbReference type="SUPFAM" id="SSF48452">
    <property type="entry name" value="TPR-like"/>
    <property type="match status" value="1"/>
</dbReference>
<dbReference type="PANTHER" id="PTHR45586">
    <property type="entry name" value="TPR REPEAT-CONTAINING PROTEIN PA4667"/>
    <property type="match status" value="1"/>
</dbReference>
<reference evidence="4 6" key="1">
    <citation type="journal article" date="2015" name="Genome Announc.">
        <title>Draft Genome Sequence of a Heterotrophic Facultative Anaerobic Thermophilic Bacterium, Ardenticatena maritima Strain 110ST.</title>
        <authorList>
            <person name="Kawaichi S."/>
            <person name="Yoshida T."/>
            <person name="Sako Y."/>
            <person name="Nakamura R."/>
        </authorList>
    </citation>
    <scope>NUCLEOTIDE SEQUENCE [LARGE SCALE GENOMIC DNA]</scope>
    <source>
        <strain evidence="4 6">110S</strain>
    </source>
</reference>
<dbReference type="PANTHER" id="PTHR45586:SF1">
    <property type="entry name" value="LIPOPOLYSACCHARIDE ASSEMBLY PROTEIN B"/>
    <property type="match status" value="1"/>
</dbReference>
<dbReference type="PROSITE" id="PS50005">
    <property type="entry name" value="TPR"/>
    <property type="match status" value="3"/>
</dbReference>
<dbReference type="Pfam" id="PF13432">
    <property type="entry name" value="TPR_16"/>
    <property type="match status" value="2"/>
</dbReference>
<dbReference type="Proteomes" id="UP000037784">
    <property type="component" value="Unassembled WGS sequence"/>
</dbReference>
<dbReference type="Proteomes" id="UP000050502">
    <property type="component" value="Unassembled WGS sequence"/>
</dbReference>
<sequence>MTTILDFRQGVAQRLLREGRRYEAKGDLSAAADTYRRAVEMDPDFCPARLALADQYRKLGRFEEALEQCRIAVELMPDAHTHLQLAQLLMELGHFAEAESALLHVLRDEPENNVARFTLAFLYYRRRDYATAITEFYRVAQLDPNWATFFFLGDCYFSLERFDVAQRVWKTALLYATSSDEFDLTRNALQRVRRYLEFPQRDYADLKAHYYREDGVVYLGTAEDDGLHIPPYISHDFTFRDIAVTLRRLVALLEALGMTFDAVAPVDIVSLPLALALSHWWGTRTEPLPTDHVLLVQALGREAASLRMVAEEQMSAITFCLSVGWREPWLPDLIGVVAPLKSSVPWYAPDAPHADAQCQLDRADHLAQTLLQEMHTLPPDPNLDAQLAYYTEQHRLLRFAPAPRLQ</sequence>
<dbReference type="EMBL" id="LGKN01000005">
    <property type="protein sequence ID" value="KPL87712.1"/>
    <property type="molecule type" value="Genomic_DNA"/>
</dbReference>
<evidence type="ECO:0000313" key="4">
    <source>
        <dbReference type="EMBL" id="GAP63315.1"/>
    </source>
</evidence>
<reference evidence="5 7" key="2">
    <citation type="submission" date="2015-07" db="EMBL/GenBank/DDBJ databases">
        <title>Whole genome sequence of Ardenticatena maritima DSM 23922.</title>
        <authorList>
            <person name="Hemp J."/>
            <person name="Ward L.M."/>
            <person name="Pace L.A."/>
            <person name="Fischer W.W."/>
        </authorList>
    </citation>
    <scope>NUCLEOTIDE SEQUENCE [LARGE SCALE GENOMIC DNA]</scope>
    <source>
        <strain evidence="5 7">110S</strain>
    </source>
</reference>
<keyword evidence="2 3" id="KW-0802">TPR repeat</keyword>
<dbReference type="AlphaFoldDB" id="A0A0M8K7F6"/>
<dbReference type="RefSeq" id="WP_054493169.1">
    <property type="nucleotide sequence ID" value="NZ_BBZA01000137.1"/>
</dbReference>
<dbReference type="STRING" id="872965.SE16_08940"/>
<dbReference type="OrthoDB" id="145058at2"/>
<dbReference type="InterPro" id="IPR051012">
    <property type="entry name" value="CellSynth/LPSAsmb/PSIAsmb"/>
</dbReference>
<name>A0A0M8K7F6_9CHLR</name>
<dbReference type="SMART" id="SM00028">
    <property type="entry name" value="TPR"/>
    <property type="match status" value="4"/>
</dbReference>
<dbReference type="Gene3D" id="1.25.40.10">
    <property type="entry name" value="Tetratricopeptide repeat domain"/>
    <property type="match status" value="2"/>
</dbReference>
<evidence type="ECO:0000313" key="6">
    <source>
        <dbReference type="Proteomes" id="UP000037784"/>
    </source>
</evidence>
<keyword evidence="6" id="KW-1185">Reference proteome</keyword>
<reference evidence="6" key="3">
    <citation type="submission" date="2015-08" db="EMBL/GenBank/DDBJ databases">
        <title>Draft Genome Sequence of a Heterotrophic Facultative Anaerobic Bacterium Ardenticatena maritima Strain 110S.</title>
        <authorList>
            <person name="Kawaichi S."/>
            <person name="Yoshida T."/>
            <person name="Sako Y."/>
            <person name="Nakamura R."/>
        </authorList>
    </citation>
    <scope>NUCLEOTIDE SEQUENCE [LARGE SCALE GENOMIC DNA]</scope>
    <source>
        <strain evidence="6">110S</strain>
    </source>
</reference>
<comment type="caution">
    <text evidence="4">The sequence shown here is derived from an EMBL/GenBank/DDBJ whole genome shotgun (WGS) entry which is preliminary data.</text>
</comment>
<dbReference type="EMBL" id="BBZA01000137">
    <property type="protein sequence ID" value="GAP63315.1"/>
    <property type="molecule type" value="Genomic_DNA"/>
</dbReference>
<dbReference type="InterPro" id="IPR011990">
    <property type="entry name" value="TPR-like_helical_dom_sf"/>
</dbReference>
<evidence type="ECO:0000256" key="1">
    <source>
        <dbReference type="ARBA" id="ARBA00022737"/>
    </source>
</evidence>
<dbReference type="InParanoid" id="A0A0M8K7F6"/>
<proteinExistence type="predicted"/>
<evidence type="ECO:0000313" key="5">
    <source>
        <dbReference type="EMBL" id="KPL87712.1"/>
    </source>
</evidence>
<feature type="repeat" description="TPR" evidence="3">
    <location>
        <begin position="46"/>
        <end position="79"/>
    </location>
</feature>
<accession>A0A0M8K7F6</accession>
<gene>
    <name evidence="4" type="ORF">ARMA_1738</name>
    <name evidence="5" type="ORF">SE16_08940</name>
</gene>
<organism evidence="4 6">
    <name type="scientific">Ardenticatena maritima</name>
    <dbReference type="NCBI Taxonomy" id="872965"/>
    <lineage>
        <taxon>Bacteria</taxon>
        <taxon>Bacillati</taxon>
        <taxon>Chloroflexota</taxon>
        <taxon>Ardenticatenia</taxon>
        <taxon>Ardenticatenales</taxon>
        <taxon>Ardenticatenaceae</taxon>
        <taxon>Ardenticatena</taxon>
    </lineage>
</organism>
<evidence type="ECO:0000256" key="3">
    <source>
        <dbReference type="PROSITE-ProRule" id="PRU00339"/>
    </source>
</evidence>
<feature type="repeat" description="TPR" evidence="3">
    <location>
        <begin position="113"/>
        <end position="146"/>
    </location>
</feature>
<dbReference type="InterPro" id="IPR019734">
    <property type="entry name" value="TPR_rpt"/>
</dbReference>
<evidence type="ECO:0000256" key="2">
    <source>
        <dbReference type="ARBA" id="ARBA00022803"/>
    </source>
</evidence>
<keyword evidence="1" id="KW-0677">Repeat</keyword>